<dbReference type="PANTHER" id="PTHR18901:SF38">
    <property type="entry name" value="PSEUDOURIDINE-5'-PHOSPHATASE"/>
    <property type="match status" value="1"/>
</dbReference>
<accession>A0A165NKF9</accession>
<evidence type="ECO:0000256" key="1">
    <source>
        <dbReference type="SAM" id="MobiDB-lite"/>
    </source>
</evidence>
<dbReference type="GO" id="GO:0016791">
    <property type="term" value="F:phosphatase activity"/>
    <property type="evidence" value="ECO:0007669"/>
    <property type="project" value="TreeGrafter"/>
</dbReference>
<evidence type="ECO:0000313" key="2">
    <source>
        <dbReference type="EMBL" id="KZW00867.1"/>
    </source>
</evidence>
<protein>
    <recommendedName>
        <fullName evidence="4">HAD-like protein</fullName>
    </recommendedName>
</protein>
<dbReference type="OrthoDB" id="40579at2759"/>
<dbReference type="PANTHER" id="PTHR18901">
    <property type="entry name" value="2-DEOXYGLUCOSE-6-PHOSPHATE PHOSPHATASE 2"/>
    <property type="match status" value="1"/>
</dbReference>
<reference evidence="2 3" key="1">
    <citation type="journal article" date="2016" name="Mol. Biol. Evol.">
        <title>Comparative Genomics of Early-Diverging Mushroom-Forming Fungi Provides Insights into the Origins of Lignocellulose Decay Capabilities.</title>
        <authorList>
            <person name="Nagy L.G."/>
            <person name="Riley R."/>
            <person name="Tritt A."/>
            <person name="Adam C."/>
            <person name="Daum C."/>
            <person name="Floudas D."/>
            <person name="Sun H."/>
            <person name="Yadav J.S."/>
            <person name="Pangilinan J."/>
            <person name="Larsson K.H."/>
            <person name="Matsuura K."/>
            <person name="Barry K."/>
            <person name="Labutti K."/>
            <person name="Kuo R."/>
            <person name="Ohm R.A."/>
            <person name="Bhattacharya S.S."/>
            <person name="Shirouzu T."/>
            <person name="Yoshinaga Y."/>
            <person name="Martin F.M."/>
            <person name="Grigoriev I.V."/>
            <person name="Hibbett D.S."/>
        </authorList>
    </citation>
    <scope>NUCLEOTIDE SEQUENCE [LARGE SCALE GENOMIC DNA]</scope>
    <source>
        <strain evidence="2 3">HHB12029</strain>
    </source>
</reference>
<dbReference type="InParanoid" id="A0A165NKF9"/>
<evidence type="ECO:0008006" key="4">
    <source>
        <dbReference type="Google" id="ProtNLM"/>
    </source>
</evidence>
<feature type="non-terminal residue" evidence="2">
    <location>
        <position position="1"/>
    </location>
</feature>
<organism evidence="2 3">
    <name type="scientific">Exidia glandulosa HHB12029</name>
    <dbReference type="NCBI Taxonomy" id="1314781"/>
    <lineage>
        <taxon>Eukaryota</taxon>
        <taxon>Fungi</taxon>
        <taxon>Dikarya</taxon>
        <taxon>Basidiomycota</taxon>
        <taxon>Agaricomycotina</taxon>
        <taxon>Agaricomycetes</taxon>
        <taxon>Auriculariales</taxon>
        <taxon>Exidiaceae</taxon>
        <taxon>Exidia</taxon>
    </lineage>
</organism>
<gene>
    <name evidence="2" type="ORF">EXIGLDRAFT_603765</name>
</gene>
<dbReference type="SUPFAM" id="SSF56784">
    <property type="entry name" value="HAD-like"/>
    <property type="match status" value="1"/>
</dbReference>
<sequence>DEILAPYGCEMTWEIKAGLMGKNDQASTAHLFSALPSIALSPEDFLSQRRALQAQRWPHVKLLPGATKLIAHLHAHGIPMAVATGSSRAPFVLKTAHLPETFGLFGDNVVCADDARMLGRKSKPAPDVFLQAAQLLDRSEYDGSKGLVFEDGIPTSRPLVADPQLQQVAGADTSLVVPPETRPMASLEDFAPEEYGLPPYST</sequence>
<dbReference type="FunCoup" id="A0A165NKF9">
    <property type="interactions" value="31"/>
</dbReference>
<dbReference type="Gene3D" id="1.10.150.240">
    <property type="entry name" value="Putative phosphatase, domain 2"/>
    <property type="match status" value="1"/>
</dbReference>
<dbReference type="AlphaFoldDB" id="A0A165NKF9"/>
<dbReference type="InterPro" id="IPR036412">
    <property type="entry name" value="HAD-like_sf"/>
</dbReference>
<feature type="region of interest" description="Disordered" evidence="1">
    <location>
        <begin position="179"/>
        <end position="202"/>
    </location>
</feature>
<dbReference type="Proteomes" id="UP000077266">
    <property type="component" value="Unassembled WGS sequence"/>
</dbReference>
<evidence type="ECO:0000313" key="3">
    <source>
        <dbReference type="Proteomes" id="UP000077266"/>
    </source>
</evidence>
<name>A0A165NKF9_EXIGL</name>
<dbReference type="Gene3D" id="3.40.50.1000">
    <property type="entry name" value="HAD superfamily/HAD-like"/>
    <property type="match status" value="1"/>
</dbReference>
<keyword evidence="3" id="KW-1185">Reference proteome</keyword>
<dbReference type="STRING" id="1314781.A0A165NKF9"/>
<dbReference type="InterPro" id="IPR023214">
    <property type="entry name" value="HAD_sf"/>
</dbReference>
<proteinExistence type="predicted"/>
<dbReference type="Pfam" id="PF00702">
    <property type="entry name" value="Hydrolase"/>
    <property type="match status" value="1"/>
</dbReference>
<dbReference type="EMBL" id="KV425898">
    <property type="protein sequence ID" value="KZW00867.1"/>
    <property type="molecule type" value="Genomic_DNA"/>
</dbReference>
<dbReference type="InterPro" id="IPR023198">
    <property type="entry name" value="PGP-like_dom2"/>
</dbReference>